<feature type="domain" description="OmpR/PhoB-type" evidence="6">
    <location>
        <begin position="30"/>
        <end position="110"/>
    </location>
</feature>
<dbReference type="AlphaFoldDB" id="Q70J84"/>
<dbReference type="InterPro" id="IPR005158">
    <property type="entry name" value="BTAD"/>
</dbReference>
<feature type="domain" description="Bacterial transcriptional activator" evidence="7">
    <location>
        <begin position="117"/>
        <end position="262"/>
    </location>
</feature>
<organism evidence="8">
    <name type="scientific">Streptomyces griseus subsp. griseus</name>
    <dbReference type="NCBI Taxonomy" id="67263"/>
    <lineage>
        <taxon>Bacteria</taxon>
        <taxon>Bacillati</taxon>
        <taxon>Actinomycetota</taxon>
        <taxon>Actinomycetes</taxon>
        <taxon>Kitasatosporales</taxon>
        <taxon>Streptomycetaceae</taxon>
        <taxon>Streptomyces</taxon>
    </lineage>
</organism>
<name>Q70J84_STRGR</name>
<evidence type="ECO:0000256" key="1">
    <source>
        <dbReference type="ARBA" id="ARBA00005820"/>
    </source>
</evidence>
<dbReference type="SMART" id="SM00862">
    <property type="entry name" value="Trans_reg_C"/>
    <property type="match status" value="1"/>
</dbReference>
<dbReference type="GO" id="GO:0003677">
    <property type="term" value="F:DNA binding"/>
    <property type="evidence" value="ECO:0007669"/>
    <property type="project" value="UniProtKB-KW"/>
</dbReference>
<evidence type="ECO:0000256" key="3">
    <source>
        <dbReference type="ARBA" id="ARBA00023015"/>
    </source>
</evidence>
<dbReference type="InterPro" id="IPR051677">
    <property type="entry name" value="AfsR-DnrI-RedD_regulator"/>
</dbReference>
<evidence type="ECO:0000259" key="7">
    <source>
        <dbReference type="SMART" id="SM01043"/>
    </source>
</evidence>
<dbReference type="InterPro" id="IPR011990">
    <property type="entry name" value="TPR-like_helical_dom_sf"/>
</dbReference>
<sequence length="300" mass="33241">MTYGYCTERIEFQLLGSLGLRTSDHPNLADELTAPKPRKIIALLVMQANHIVPTTAMARELWGDNPPASVQTTLQTYVLQARRLLGRALCLSPADVARRILVTKFGGYQLNVSHGSVDVNEFARLAAEGQHAFLEGEDERAVRLLTEALDLWSGPPLVDIQAGPLLSAEIRRLEENRLTVQMQMVDAKLRLALHDQLPGELAGLAAQYPRNENLHAQYMLALYRCGRCPDALDVFRRLRERLVDELGLEPSLKIQALHRAMLAADPALDHGAVPTEGNLLLDRFAPTAPGREPWATRRAG</sequence>
<gene>
    <name evidence="8" type="primary">cmmRI</name>
</gene>
<dbReference type="InterPro" id="IPR001867">
    <property type="entry name" value="OmpR/PhoB-type_DNA-bd"/>
</dbReference>
<dbReference type="GO" id="GO:0000160">
    <property type="term" value="P:phosphorelay signal transduction system"/>
    <property type="evidence" value="ECO:0007669"/>
    <property type="project" value="UniProtKB-KW"/>
</dbReference>
<accession>Q70J84</accession>
<dbReference type="Gene3D" id="1.10.10.10">
    <property type="entry name" value="Winged helix-like DNA-binding domain superfamily/Winged helix DNA-binding domain"/>
    <property type="match status" value="1"/>
</dbReference>
<dbReference type="SUPFAM" id="SSF48452">
    <property type="entry name" value="TPR-like"/>
    <property type="match status" value="1"/>
</dbReference>
<evidence type="ECO:0000259" key="6">
    <source>
        <dbReference type="SMART" id="SM00862"/>
    </source>
</evidence>
<dbReference type="GO" id="GO:0006355">
    <property type="term" value="P:regulation of DNA-templated transcription"/>
    <property type="evidence" value="ECO:0007669"/>
    <property type="project" value="InterPro"/>
</dbReference>
<keyword evidence="3" id="KW-0805">Transcription regulation</keyword>
<proteinExistence type="inferred from homology"/>
<dbReference type="SUPFAM" id="SSF46894">
    <property type="entry name" value="C-terminal effector domain of the bipartite response regulators"/>
    <property type="match status" value="1"/>
</dbReference>
<dbReference type="PANTHER" id="PTHR35807">
    <property type="entry name" value="TRANSCRIPTIONAL REGULATOR REDD-RELATED"/>
    <property type="match status" value="1"/>
</dbReference>
<dbReference type="Gene3D" id="1.25.40.10">
    <property type="entry name" value="Tetratricopeptide repeat domain"/>
    <property type="match status" value="1"/>
</dbReference>
<keyword evidence="4" id="KW-0238">DNA-binding</keyword>
<dbReference type="Pfam" id="PF03704">
    <property type="entry name" value="BTAD"/>
    <property type="match status" value="1"/>
</dbReference>
<protein>
    <submittedName>
        <fullName evidence="8">Transcriptional regulator</fullName>
    </submittedName>
</protein>
<evidence type="ECO:0000313" key="8">
    <source>
        <dbReference type="EMBL" id="CAE17531.1"/>
    </source>
</evidence>
<dbReference type="SMART" id="SM01043">
    <property type="entry name" value="BTAD"/>
    <property type="match status" value="1"/>
</dbReference>
<evidence type="ECO:0000256" key="4">
    <source>
        <dbReference type="ARBA" id="ARBA00023125"/>
    </source>
</evidence>
<comment type="similarity">
    <text evidence="1">Belongs to the AfsR/DnrI/RedD regulatory family.</text>
</comment>
<dbReference type="CDD" id="cd15831">
    <property type="entry name" value="BTAD"/>
    <property type="match status" value="1"/>
</dbReference>
<dbReference type="PANTHER" id="PTHR35807:SF1">
    <property type="entry name" value="TRANSCRIPTIONAL REGULATOR REDD"/>
    <property type="match status" value="1"/>
</dbReference>
<evidence type="ECO:0000256" key="2">
    <source>
        <dbReference type="ARBA" id="ARBA00023012"/>
    </source>
</evidence>
<keyword evidence="5" id="KW-0804">Transcription</keyword>
<dbReference type="InterPro" id="IPR036388">
    <property type="entry name" value="WH-like_DNA-bd_sf"/>
</dbReference>
<dbReference type="InterPro" id="IPR016032">
    <property type="entry name" value="Sig_transdc_resp-reg_C-effctor"/>
</dbReference>
<keyword evidence="2" id="KW-0902">Two-component regulatory system</keyword>
<reference evidence="8" key="1">
    <citation type="submission" date="2003-07" db="EMBL/GenBank/DDBJ databases">
        <title>Biosynthesis of the antitumor chromomycin A3 in Streptomyces griseus: analysis of the gene cluster and rational design of novel chromomycin analogues.</title>
        <authorList>
            <person name="Menendez N."/>
            <person name="Nur-e-Alam M."/>
            <person name="Brana A.F."/>
            <person name="Rohr J."/>
            <person name="Salas J.A."/>
            <person name="Mendez C."/>
        </authorList>
    </citation>
    <scope>NUCLEOTIDE SEQUENCE</scope>
    <source>
        <strain evidence="8">ATCC 13273</strain>
    </source>
</reference>
<evidence type="ECO:0000256" key="5">
    <source>
        <dbReference type="ARBA" id="ARBA00023163"/>
    </source>
</evidence>
<dbReference type="EMBL" id="AJ578458">
    <property type="protein sequence ID" value="CAE17531.1"/>
    <property type="molecule type" value="Genomic_DNA"/>
</dbReference>